<dbReference type="PIRSF" id="PIRSF016838">
    <property type="entry name" value="PafC"/>
    <property type="match status" value="1"/>
</dbReference>
<dbReference type="Pfam" id="PF25583">
    <property type="entry name" value="WCX"/>
    <property type="match status" value="1"/>
</dbReference>
<dbReference type="InterPro" id="IPR057727">
    <property type="entry name" value="WCX_dom"/>
</dbReference>
<gene>
    <name evidence="4" type="ORF">SAMN04488500_10636</name>
</gene>
<dbReference type="InterPro" id="IPR013196">
    <property type="entry name" value="HTH_11"/>
</dbReference>
<evidence type="ECO:0000256" key="2">
    <source>
        <dbReference type="ARBA" id="ARBA00023163"/>
    </source>
</evidence>
<organism evidence="4 5">
    <name type="scientific">Sporomusa malonica</name>
    <dbReference type="NCBI Taxonomy" id="112901"/>
    <lineage>
        <taxon>Bacteria</taxon>
        <taxon>Bacillati</taxon>
        <taxon>Bacillota</taxon>
        <taxon>Negativicutes</taxon>
        <taxon>Selenomonadales</taxon>
        <taxon>Sporomusaceae</taxon>
        <taxon>Sporomusa</taxon>
    </lineage>
</organism>
<evidence type="ECO:0000256" key="1">
    <source>
        <dbReference type="ARBA" id="ARBA00023015"/>
    </source>
</evidence>
<keyword evidence="1" id="KW-0805">Transcription regulation</keyword>
<evidence type="ECO:0000313" key="5">
    <source>
        <dbReference type="Proteomes" id="UP000192738"/>
    </source>
</evidence>
<keyword evidence="5" id="KW-1185">Reference proteome</keyword>
<evidence type="ECO:0000313" key="4">
    <source>
        <dbReference type="EMBL" id="SMC62665.1"/>
    </source>
</evidence>
<proteinExistence type="predicted"/>
<keyword evidence="4" id="KW-0238">DNA-binding</keyword>
<dbReference type="Pfam" id="PF13280">
    <property type="entry name" value="WYL"/>
    <property type="match status" value="1"/>
</dbReference>
<dbReference type="PANTHER" id="PTHR34580:SF1">
    <property type="entry name" value="PROTEIN PAFC"/>
    <property type="match status" value="1"/>
</dbReference>
<dbReference type="SMART" id="SM00420">
    <property type="entry name" value="HTH_DEOR"/>
    <property type="match status" value="1"/>
</dbReference>
<dbReference type="SUPFAM" id="SSF46785">
    <property type="entry name" value="Winged helix' DNA-binding domain"/>
    <property type="match status" value="1"/>
</dbReference>
<dbReference type="Gene3D" id="1.10.10.10">
    <property type="entry name" value="Winged helix-like DNA-binding domain superfamily/Winged helix DNA-binding domain"/>
    <property type="match status" value="1"/>
</dbReference>
<dbReference type="InterPro" id="IPR051534">
    <property type="entry name" value="CBASS_pafABC_assoc_protein"/>
</dbReference>
<dbReference type="InterPro" id="IPR036388">
    <property type="entry name" value="WH-like_DNA-bd_sf"/>
</dbReference>
<dbReference type="STRING" id="112901.SAMN04488500_10636"/>
<dbReference type="InterPro" id="IPR028349">
    <property type="entry name" value="PafC-like"/>
</dbReference>
<dbReference type="PROSITE" id="PS52050">
    <property type="entry name" value="WYL"/>
    <property type="match status" value="1"/>
</dbReference>
<dbReference type="GO" id="GO:0003677">
    <property type="term" value="F:DNA binding"/>
    <property type="evidence" value="ECO:0007669"/>
    <property type="project" value="UniProtKB-KW"/>
</dbReference>
<dbReference type="Proteomes" id="UP000192738">
    <property type="component" value="Unassembled WGS sequence"/>
</dbReference>
<accession>A0A1W2APP9</accession>
<dbReference type="AlphaFoldDB" id="A0A1W2APP9"/>
<feature type="domain" description="HTH deoR-type" evidence="3">
    <location>
        <begin position="2"/>
        <end position="60"/>
    </location>
</feature>
<dbReference type="PANTHER" id="PTHR34580">
    <property type="match status" value="1"/>
</dbReference>
<dbReference type="PROSITE" id="PS51000">
    <property type="entry name" value="HTH_DEOR_2"/>
    <property type="match status" value="1"/>
</dbReference>
<keyword evidence="2" id="KW-0804">Transcription</keyword>
<name>A0A1W2APP9_9FIRM</name>
<dbReference type="Pfam" id="PF08279">
    <property type="entry name" value="HTH_11"/>
    <property type="match status" value="1"/>
</dbReference>
<evidence type="ECO:0000259" key="3">
    <source>
        <dbReference type="PROSITE" id="PS51000"/>
    </source>
</evidence>
<protein>
    <submittedName>
        <fullName evidence="4">Predicted DNA-binding transcriptional regulator YafY, contains an HTH and WYL domains</fullName>
    </submittedName>
</protein>
<dbReference type="GO" id="GO:0003700">
    <property type="term" value="F:DNA-binding transcription factor activity"/>
    <property type="evidence" value="ECO:0007669"/>
    <property type="project" value="InterPro"/>
</dbReference>
<dbReference type="OrthoDB" id="9767131at2"/>
<dbReference type="InterPro" id="IPR026881">
    <property type="entry name" value="WYL_dom"/>
</dbReference>
<reference evidence="4 5" key="1">
    <citation type="submission" date="2017-04" db="EMBL/GenBank/DDBJ databases">
        <authorList>
            <person name="Afonso C.L."/>
            <person name="Miller P.J."/>
            <person name="Scott M.A."/>
            <person name="Spackman E."/>
            <person name="Goraichik I."/>
            <person name="Dimitrov K.M."/>
            <person name="Suarez D.L."/>
            <person name="Swayne D.E."/>
        </authorList>
    </citation>
    <scope>NUCLEOTIDE SEQUENCE [LARGE SCALE GENOMIC DNA]</scope>
    <source>
        <strain evidence="4 5">DSM 5090</strain>
    </source>
</reference>
<dbReference type="InterPro" id="IPR036390">
    <property type="entry name" value="WH_DNA-bd_sf"/>
</dbReference>
<dbReference type="EMBL" id="FWXI01000006">
    <property type="protein sequence ID" value="SMC62665.1"/>
    <property type="molecule type" value="Genomic_DNA"/>
</dbReference>
<dbReference type="RefSeq" id="WP_084575260.1">
    <property type="nucleotide sequence ID" value="NZ_CP155572.1"/>
</dbReference>
<dbReference type="InterPro" id="IPR001034">
    <property type="entry name" value="DeoR_HTH"/>
</dbReference>
<sequence length="306" mass="35277">MKIARLLEITTLLLSRGTLTASNLAKRFGVSTRTIYRDVEALSTAGVPIYMSKGNGGGISLLENYTLNKTLLSDQESGSILLALKTLQATQYPEIDKILDKMEAVFKNTQANDWVDIDFFYWGSHPNERNKFDAIKHAIVNRKVITFEYVNANGDRGSRAVEPLKLFYKGSSWYLVAYCRKRNSQRLFRISRIKNVVTTTESFIPKQLPDSEKEAMEKPPPMITFKLRFCDKVLNRLYDDFDDAYIVKKEDGTLEVEVAFPENEWLYGYLLSYGHFVEVLEPPHIRNILIERMKETLKMYEDSSHI</sequence>